<dbReference type="InterPro" id="IPR050297">
    <property type="entry name" value="LipidA_mod_glycosyltrf_83"/>
</dbReference>
<name>A0A099WDT3_9LIST</name>
<evidence type="ECO:0000256" key="1">
    <source>
        <dbReference type="ARBA" id="ARBA00004651"/>
    </source>
</evidence>
<feature type="region of interest" description="Disordered" evidence="8">
    <location>
        <begin position="484"/>
        <end position="509"/>
    </location>
</feature>
<keyword evidence="3" id="KW-0328">Glycosyltransferase</keyword>
<dbReference type="GeneID" id="58716756"/>
<protein>
    <recommendedName>
        <fullName evidence="10">Glycosyltransferase RgtA/B/C/D-like domain-containing protein</fullName>
    </recommendedName>
</protein>
<dbReference type="OrthoDB" id="2787520at2"/>
<evidence type="ECO:0000256" key="6">
    <source>
        <dbReference type="ARBA" id="ARBA00022989"/>
    </source>
</evidence>
<dbReference type="EMBL" id="JNFA01000011">
    <property type="protein sequence ID" value="KGL42816.1"/>
    <property type="molecule type" value="Genomic_DNA"/>
</dbReference>
<keyword evidence="4" id="KW-0808">Transferase</keyword>
<dbReference type="AlphaFoldDB" id="A0A099WDT3"/>
<evidence type="ECO:0000313" key="11">
    <source>
        <dbReference type="EMBL" id="KGL42816.1"/>
    </source>
</evidence>
<evidence type="ECO:0000313" key="12">
    <source>
        <dbReference type="Proteomes" id="UP000029844"/>
    </source>
</evidence>
<feature type="transmembrane region" description="Helical" evidence="9">
    <location>
        <begin position="454"/>
        <end position="477"/>
    </location>
</feature>
<feature type="transmembrane region" description="Helical" evidence="9">
    <location>
        <begin position="431"/>
        <end position="448"/>
    </location>
</feature>
<feature type="transmembrane region" description="Helical" evidence="9">
    <location>
        <begin position="71"/>
        <end position="91"/>
    </location>
</feature>
<evidence type="ECO:0000256" key="5">
    <source>
        <dbReference type="ARBA" id="ARBA00022692"/>
    </source>
</evidence>
<dbReference type="PANTHER" id="PTHR33908:SF11">
    <property type="entry name" value="MEMBRANE PROTEIN"/>
    <property type="match status" value="1"/>
</dbReference>
<feature type="transmembrane region" description="Helical" evidence="9">
    <location>
        <begin position="123"/>
        <end position="144"/>
    </location>
</feature>
<evidence type="ECO:0000256" key="3">
    <source>
        <dbReference type="ARBA" id="ARBA00022676"/>
    </source>
</evidence>
<dbReference type="GO" id="GO:0009103">
    <property type="term" value="P:lipopolysaccharide biosynthetic process"/>
    <property type="evidence" value="ECO:0007669"/>
    <property type="project" value="UniProtKB-ARBA"/>
</dbReference>
<accession>A0A099WDT3</accession>
<dbReference type="PANTHER" id="PTHR33908">
    <property type="entry name" value="MANNOSYLTRANSFERASE YKCB-RELATED"/>
    <property type="match status" value="1"/>
</dbReference>
<keyword evidence="7 9" id="KW-0472">Membrane</keyword>
<feature type="transmembrane region" description="Helical" evidence="9">
    <location>
        <begin position="151"/>
        <end position="170"/>
    </location>
</feature>
<evidence type="ECO:0000256" key="2">
    <source>
        <dbReference type="ARBA" id="ARBA00022475"/>
    </source>
</evidence>
<feature type="transmembrane region" description="Helical" evidence="9">
    <location>
        <begin position="7"/>
        <end position="30"/>
    </location>
</feature>
<dbReference type="InterPro" id="IPR038731">
    <property type="entry name" value="RgtA/B/C-like"/>
</dbReference>
<evidence type="ECO:0000256" key="9">
    <source>
        <dbReference type="SAM" id="Phobius"/>
    </source>
</evidence>
<sequence length="509" mass="58227">MLKKSLLGIALWIPALIMIVLLVSTAILLPRPPDDSLYAIWILLTIGAGICLVLFLSIWGFTKLYQWKKSYFYLALGSLIIIPRIIWIIWIPTHAVSDFYYYQVIASYIADNNNWTTLYNQGILFYAPYFTHILNFSNILSIVYNIFGNNYLVGQLFNSVLTLAGTFLLFKVVKNWFPLGVAVGSSLIFALWPAYFMYSTLLATEPLFIFLFVLALFFYQQVEQRAPSFIWSLLLVLTLIGLNMIRPLAVVILIAFVITSFLLRPNRKETLKRYAIVVALFLIFLAGQSTINKLVYHIPTANSTVGYNVFVGANEKTGGQWNEADTKTFWKLYNDNKTNTAKVDSTLMQKGLDRYKTMAEDGKLTDHVIAKMKNYSNEGYGYDWNIYSDAPYIWYHSAIILTICNVFMYIMLGLNFLAVVLALYLRRIADIYLFVLLQIGFTVATLLVEVQGRYHVPLLIGYVVIAAWGCWQVYRLVLGKTKKKPKKETPMSGEDMGLELWNETKEPSQ</sequence>
<feature type="domain" description="Glycosyltransferase RgtA/B/C/D-like" evidence="10">
    <location>
        <begin position="139"/>
        <end position="284"/>
    </location>
</feature>
<gene>
    <name evidence="11" type="ORF">EP57_04985</name>
</gene>
<evidence type="ECO:0000256" key="7">
    <source>
        <dbReference type="ARBA" id="ARBA00023136"/>
    </source>
</evidence>
<dbReference type="GO" id="GO:0016763">
    <property type="term" value="F:pentosyltransferase activity"/>
    <property type="evidence" value="ECO:0007669"/>
    <property type="project" value="TreeGrafter"/>
</dbReference>
<feature type="transmembrane region" description="Helical" evidence="9">
    <location>
        <begin position="393"/>
        <end position="424"/>
    </location>
</feature>
<evidence type="ECO:0000259" key="10">
    <source>
        <dbReference type="Pfam" id="PF13231"/>
    </source>
</evidence>
<proteinExistence type="predicted"/>
<comment type="caution">
    <text evidence="11">The sequence shown here is derived from an EMBL/GenBank/DDBJ whole genome shotgun (WGS) entry which is preliminary data.</text>
</comment>
<dbReference type="STRING" id="1552123.EP57_04985"/>
<dbReference type="GO" id="GO:0005886">
    <property type="term" value="C:plasma membrane"/>
    <property type="evidence" value="ECO:0007669"/>
    <property type="project" value="UniProtKB-SubCell"/>
</dbReference>
<dbReference type="RefSeq" id="WP_036084699.1">
    <property type="nucleotide sequence ID" value="NZ_CBCSHQ010000001.1"/>
</dbReference>
<evidence type="ECO:0000256" key="4">
    <source>
        <dbReference type="ARBA" id="ARBA00022679"/>
    </source>
</evidence>
<evidence type="ECO:0000256" key="8">
    <source>
        <dbReference type="SAM" id="MobiDB-lite"/>
    </source>
</evidence>
<keyword evidence="2" id="KW-1003">Cell membrane</keyword>
<feature type="transmembrane region" description="Helical" evidence="9">
    <location>
        <begin position="176"/>
        <end position="195"/>
    </location>
</feature>
<keyword evidence="12" id="KW-1185">Reference proteome</keyword>
<dbReference type="eggNOG" id="COG1807">
    <property type="taxonomic scope" value="Bacteria"/>
</dbReference>
<reference evidence="11 12" key="1">
    <citation type="submission" date="2014-05" db="EMBL/GenBank/DDBJ databases">
        <title>Novel Listeriaceae from food processing environments.</title>
        <authorList>
            <person name="den Bakker H.C."/>
        </authorList>
    </citation>
    <scope>NUCLEOTIDE SEQUENCE [LARGE SCALE GENOMIC DNA]</scope>
    <source>
        <strain evidence="11 12">FSL A5-0281</strain>
    </source>
</reference>
<feature type="transmembrane region" description="Helical" evidence="9">
    <location>
        <begin position="274"/>
        <end position="291"/>
    </location>
</feature>
<keyword evidence="5 9" id="KW-0812">Transmembrane</keyword>
<feature type="transmembrane region" description="Helical" evidence="9">
    <location>
        <begin position="231"/>
        <end position="262"/>
    </location>
</feature>
<feature type="transmembrane region" description="Helical" evidence="9">
    <location>
        <begin position="36"/>
        <end position="59"/>
    </location>
</feature>
<organism evidence="11 12">
    <name type="scientific">Listeria booriae</name>
    <dbReference type="NCBI Taxonomy" id="1552123"/>
    <lineage>
        <taxon>Bacteria</taxon>
        <taxon>Bacillati</taxon>
        <taxon>Bacillota</taxon>
        <taxon>Bacilli</taxon>
        <taxon>Bacillales</taxon>
        <taxon>Listeriaceae</taxon>
        <taxon>Listeria</taxon>
    </lineage>
</organism>
<keyword evidence="6 9" id="KW-1133">Transmembrane helix</keyword>
<dbReference type="Pfam" id="PF13231">
    <property type="entry name" value="PMT_2"/>
    <property type="match status" value="1"/>
</dbReference>
<feature type="transmembrane region" description="Helical" evidence="9">
    <location>
        <begin position="202"/>
        <end position="219"/>
    </location>
</feature>
<comment type="subcellular location">
    <subcellularLocation>
        <location evidence="1">Cell membrane</location>
        <topology evidence="1">Multi-pass membrane protein</topology>
    </subcellularLocation>
</comment>
<dbReference type="Proteomes" id="UP000029844">
    <property type="component" value="Unassembled WGS sequence"/>
</dbReference>